<dbReference type="Proteomes" id="UP000013866">
    <property type="component" value="Unassembled WGS sequence"/>
</dbReference>
<proteinExistence type="predicted"/>
<accession>A0ABN0KE82</accession>
<dbReference type="EMBL" id="AJAN01000031">
    <property type="protein sequence ID" value="EOH87144.1"/>
    <property type="molecule type" value="Genomic_DNA"/>
</dbReference>
<evidence type="ECO:0000313" key="1">
    <source>
        <dbReference type="EMBL" id="EOH87144.1"/>
    </source>
</evidence>
<evidence type="ECO:0008006" key="3">
    <source>
        <dbReference type="Google" id="ProtNLM"/>
    </source>
</evidence>
<evidence type="ECO:0000313" key="2">
    <source>
        <dbReference type="Proteomes" id="UP000013866"/>
    </source>
</evidence>
<comment type="caution">
    <text evidence="1">The sequence shown here is derived from an EMBL/GenBank/DDBJ whole genome shotgun (WGS) entry which is preliminary data.</text>
</comment>
<organism evidence="1 2">
    <name type="scientific">Enterococcus villorum ATCC 700913</name>
    <dbReference type="NCBI Taxonomy" id="1158604"/>
    <lineage>
        <taxon>Bacteria</taxon>
        <taxon>Bacillati</taxon>
        <taxon>Bacillota</taxon>
        <taxon>Bacilli</taxon>
        <taxon>Lactobacillales</taxon>
        <taxon>Enterococcaceae</taxon>
        <taxon>Enterococcus</taxon>
    </lineage>
</organism>
<protein>
    <recommendedName>
        <fullName evidence="3">Mga helix-turn-helix domain-containing protein</fullName>
    </recommendedName>
</protein>
<name>A0ABN0KE82_9ENTE</name>
<sequence>MIDSLHRQYQTEVINLYDLFKKEFLKYFELDYHSLSEDNKELFNATAFSIHYKTIVFPEINFNPIVKDEDFYCLYPNLIKKIKSFCNKMAEITNNKHFLNNHFLIKKYALLYELFYPLAHLEKKINIYFETNYPYLTDYSLKKKIEKFFSLNFNITIYSAASLNQNFDSPFLELKNFDLIITTSTTTIFKNAFKDSSVIYIQYQNGFSEYDFHTIYSKLKQLVMNQSTLENNNSF</sequence>
<keyword evidence="2" id="KW-1185">Reference proteome</keyword>
<reference evidence="1 2" key="1">
    <citation type="submission" date="2013-02" db="EMBL/GenBank/DDBJ databases">
        <title>The Genome Sequence of Enterococcus villorum ATCC_700913.</title>
        <authorList>
            <consortium name="The Broad Institute Genome Sequencing Platform"/>
            <consortium name="The Broad Institute Genome Sequencing Center for Infectious Disease"/>
            <person name="Earl A.M."/>
            <person name="Gilmore M.S."/>
            <person name="Lebreton F."/>
            <person name="Walker B."/>
            <person name="Young S.K."/>
            <person name="Zeng Q."/>
            <person name="Gargeya S."/>
            <person name="Fitzgerald M."/>
            <person name="Haas B."/>
            <person name="Abouelleil A."/>
            <person name="Alvarado L."/>
            <person name="Arachchi H.M."/>
            <person name="Berlin A.M."/>
            <person name="Chapman S.B."/>
            <person name="Dewar J."/>
            <person name="Goldberg J."/>
            <person name="Griggs A."/>
            <person name="Gujja S."/>
            <person name="Hansen M."/>
            <person name="Howarth C."/>
            <person name="Imamovic A."/>
            <person name="Larimer J."/>
            <person name="McCowan C."/>
            <person name="Murphy C."/>
            <person name="Neiman D."/>
            <person name="Pearson M."/>
            <person name="Priest M."/>
            <person name="Roberts A."/>
            <person name="Saif S."/>
            <person name="Shea T."/>
            <person name="Sisk P."/>
            <person name="Sykes S."/>
            <person name="Wortman J."/>
            <person name="Nusbaum C."/>
            <person name="Birren B."/>
        </authorList>
    </citation>
    <scope>NUCLEOTIDE SEQUENCE [LARGE SCALE GENOMIC DNA]</scope>
    <source>
        <strain evidence="1 2">ATCC 700913</strain>
    </source>
</reference>
<gene>
    <name evidence="1" type="ORF">UAO_02381</name>
</gene>